<dbReference type="eggNOG" id="COG0323">
    <property type="taxonomic scope" value="Bacteria"/>
</dbReference>
<evidence type="ECO:0000256" key="2">
    <source>
        <dbReference type="ARBA" id="ARBA00023054"/>
    </source>
</evidence>
<dbReference type="STRING" id="1357400.HMPREF2086_00255"/>
<dbReference type="Pfam" id="PF13589">
    <property type="entry name" value="HATPase_c_3"/>
    <property type="match status" value="1"/>
</dbReference>
<dbReference type="AlphaFoldDB" id="V8CDW5"/>
<dbReference type="GO" id="GO:0046872">
    <property type="term" value="F:metal ion binding"/>
    <property type="evidence" value="ECO:0007669"/>
    <property type="project" value="UniProtKB-KW"/>
</dbReference>
<gene>
    <name evidence="3" type="ORF">HMPREF2086_00255</name>
</gene>
<keyword evidence="2" id="KW-0175">Coiled coil</keyword>
<reference evidence="3 4" key="1">
    <citation type="journal article" date="2014" name="Genome Announc.">
        <title>Draft genome sequences of six enterohepatic helicobacter species isolated from humans and one from rhesus macaques.</title>
        <authorList>
            <person name="Shen Z."/>
            <person name="Sheh A."/>
            <person name="Young S.K."/>
            <person name="Abouelliel A."/>
            <person name="Ward D.V."/>
            <person name="Earl A.M."/>
            <person name="Fox J.G."/>
        </authorList>
    </citation>
    <scope>NUCLEOTIDE SEQUENCE [LARGE SCALE GENOMIC DNA]</scope>
    <source>
        <strain evidence="3 4">MIT 99-5501</strain>
    </source>
</reference>
<dbReference type="EMBL" id="AZJI01000001">
    <property type="protein sequence ID" value="ETD24921.1"/>
    <property type="molecule type" value="Genomic_DNA"/>
</dbReference>
<accession>V8CDW5</accession>
<dbReference type="Proteomes" id="UP000018731">
    <property type="component" value="Unassembled WGS sequence"/>
</dbReference>
<dbReference type="PATRIC" id="fig|1357400.3.peg.360"/>
<name>V8CDW5_9HELI</name>
<dbReference type="SUPFAM" id="SSF55874">
    <property type="entry name" value="ATPase domain of HSP90 chaperone/DNA topoisomerase II/histidine kinase"/>
    <property type="match status" value="1"/>
</dbReference>
<evidence type="ECO:0000256" key="1">
    <source>
        <dbReference type="ARBA" id="ARBA00022723"/>
    </source>
</evidence>
<dbReference type="Gene3D" id="3.30.565.10">
    <property type="entry name" value="Histidine kinase-like ATPase, C-terminal domain"/>
    <property type="match status" value="1"/>
</dbReference>
<protein>
    <recommendedName>
        <fullName evidence="5">Histidine kinase/HSP90-like ATPase domain-containing protein</fullName>
    </recommendedName>
</protein>
<keyword evidence="1" id="KW-0479">Metal-binding</keyword>
<proteinExistence type="predicted"/>
<evidence type="ECO:0008006" key="5">
    <source>
        <dbReference type="Google" id="ProtNLM"/>
    </source>
</evidence>
<dbReference type="PANTHER" id="PTHR23337">
    <property type="entry name" value="ZINC FINGER CW-TYPE COILED-COIL DOMAIN PROTEIN 1"/>
    <property type="match status" value="1"/>
</dbReference>
<keyword evidence="4" id="KW-1185">Reference proteome</keyword>
<sequence length="472" mass="55003">MRENEGNILKPNLKNFIHSLRDIGYTFEVAVADIVDNSITAKATTIEIYSVVEPKMIFCILDNGYGMSEEELIEAMRLGTKNPNDKRDKQDLGKFGLGLKTASFSQCKKLTLISKQDSKIYVRQWDLDYIEQKDDWYLRTPSLSQYCANPLFAKLNKQDCGTLVLWEEIDRYQKETFSTLLGRLRSHLCLVFHHFLESKFDKINIILNNDKLIPFNPFNETHSATHQIAQEKITIFGHSIKITPYILPHHSKISKEDWERYATDEGYTKSQGFYLYRANRLLIYGTWWGLYKASDASKLVRIRIDISNDQDELWGIDVKKSMANPLPALKQDLKRILENVLKDGFKPFTTRGRKINDKNTIKFWDIIPNDKDFYFGINKAHPLYERLSESLDDECKFLFDSYIKGLQAYLPISAIQAQLQHNPHNIKQEMSFSATEIEELAYKLKQLGLPQEEIERLLKTEIFKNRKGLIDE</sequence>
<dbReference type="HOGENOM" id="CLU_037205_0_0_7"/>
<dbReference type="InterPro" id="IPR036890">
    <property type="entry name" value="HATPase_C_sf"/>
</dbReference>
<evidence type="ECO:0000313" key="3">
    <source>
        <dbReference type="EMBL" id="ETD24921.1"/>
    </source>
</evidence>
<comment type="caution">
    <text evidence="3">The sequence shown here is derived from an EMBL/GenBank/DDBJ whole genome shotgun (WGS) entry which is preliminary data.</text>
</comment>
<dbReference type="PANTHER" id="PTHR23337:SF3">
    <property type="entry name" value="MORC FAMILY CW-TYPE ZINC FINGER 2"/>
    <property type="match status" value="1"/>
</dbReference>
<dbReference type="RefSeq" id="WP_023926923.1">
    <property type="nucleotide sequence ID" value="NZ_KI669454.1"/>
</dbReference>
<organism evidence="3 4">
    <name type="scientific">Helicobacter macacae MIT 99-5501</name>
    <dbReference type="NCBI Taxonomy" id="1357400"/>
    <lineage>
        <taxon>Bacteria</taxon>
        <taxon>Pseudomonadati</taxon>
        <taxon>Campylobacterota</taxon>
        <taxon>Epsilonproteobacteria</taxon>
        <taxon>Campylobacterales</taxon>
        <taxon>Helicobacteraceae</taxon>
        <taxon>Helicobacter</taxon>
    </lineage>
</organism>
<dbReference type="OrthoDB" id="9813438at2"/>
<evidence type="ECO:0000313" key="4">
    <source>
        <dbReference type="Proteomes" id="UP000018731"/>
    </source>
</evidence>